<comment type="caution">
    <text evidence="1">The sequence shown here is derived from an EMBL/GenBank/DDBJ whole genome shotgun (WGS) entry which is preliminary data.</text>
</comment>
<evidence type="ECO:0000313" key="2">
    <source>
        <dbReference type="Proteomes" id="UP000674234"/>
    </source>
</evidence>
<gene>
    <name evidence="1" type="ORF">JOL79_11580</name>
</gene>
<sequence>MASSEALAVRLTGTARHLEEVVAEAARAEFAAELAATFDAMRPRTIEGAAERVMDETLQMVSRTIRRLAGVPEVP</sequence>
<protein>
    <submittedName>
        <fullName evidence="1">Uncharacterized protein</fullName>
    </submittedName>
</protein>
<dbReference type="RefSeq" id="WP_210155760.1">
    <property type="nucleotide sequence ID" value="NZ_JAFCNB010000005.1"/>
</dbReference>
<organism evidence="1 2">
    <name type="scientific">Microbispora oryzae</name>
    <dbReference type="NCBI Taxonomy" id="2806554"/>
    <lineage>
        <taxon>Bacteria</taxon>
        <taxon>Bacillati</taxon>
        <taxon>Actinomycetota</taxon>
        <taxon>Actinomycetes</taxon>
        <taxon>Streptosporangiales</taxon>
        <taxon>Streptosporangiaceae</taxon>
        <taxon>Microbispora</taxon>
    </lineage>
</organism>
<proteinExistence type="predicted"/>
<dbReference type="AlphaFoldDB" id="A0A941AHT8"/>
<accession>A0A941AHT8</accession>
<dbReference type="Proteomes" id="UP000674234">
    <property type="component" value="Unassembled WGS sequence"/>
</dbReference>
<evidence type="ECO:0000313" key="1">
    <source>
        <dbReference type="EMBL" id="MBP2704455.1"/>
    </source>
</evidence>
<dbReference type="EMBL" id="JAFCNB010000005">
    <property type="protein sequence ID" value="MBP2704455.1"/>
    <property type="molecule type" value="Genomic_DNA"/>
</dbReference>
<name>A0A941AHT8_9ACTN</name>
<keyword evidence="2" id="KW-1185">Reference proteome</keyword>
<reference evidence="1" key="1">
    <citation type="submission" date="2021-02" db="EMBL/GenBank/DDBJ databases">
        <title>Draft genome sequence of Microbispora sp. RL4-1S isolated from rice leaves in Thailand.</title>
        <authorList>
            <person name="Muangham S."/>
            <person name="Duangmal K."/>
        </authorList>
    </citation>
    <scope>NUCLEOTIDE SEQUENCE</scope>
    <source>
        <strain evidence="1">RL4-1S</strain>
    </source>
</reference>